<protein>
    <recommendedName>
        <fullName evidence="3">ZP domain-containing protein</fullName>
    </recommendedName>
</protein>
<reference evidence="4 5" key="1">
    <citation type="submission" date="2013-05" db="EMBL/GenBank/DDBJ databases">
        <title>Draft genome of the parasitic nematode Anyclostoma ceylanicum.</title>
        <authorList>
            <person name="Mitreva M."/>
        </authorList>
    </citation>
    <scope>NUCLEOTIDE SEQUENCE [LARGE SCALE GENOMIC DNA]</scope>
</reference>
<evidence type="ECO:0000256" key="1">
    <source>
        <dbReference type="ARBA" id="ARBA00022460"/>
    </source>
</evidence>
<dbReference type="InterPro" id="IPR001507">
    <property type="entry name" value="ZP_dom"/>
</dbReference>
<dbReference type="PANTHER" id="PTHR22907">
    <property type="entry name" value="GH04558P"/>
    <property type="match status" value="1"/>
</dbReference>
<dbReference type="PANTHER" id="PTHR22907:SF54">
    <property type="entry name" value="GH04558P"/>
    <property type="match status" value="1"/>
</dbReference>
<evidence type="ECO:0000313" key="5">
    <source>
        <dbReference type="Proteomes" id="UP000054495"/>
    </source>
</evidence>
<dbReference type="Pfam" id="PF25057">
    <property type="entry name" value="CUT_N"/>
    <property type="match status" value="1"/>
</dbReference>
<evidence type="ECO:0000313" key="4">
    <source>
        <dbReference type="EMBL" id="EPB71279.1"/>
    </source>
</evidence>
<name>A0A0D6LH40_9BILA</name>
<keyword evidence="2" id="KW-0732">Signal</keyword>
<dbReference type="InterPro" id="IPR051962">
    <property type="entry name" value="Cuticlin"/>
</dbReference>
<accession>A0A0D6LH40</accession>
<proteinExistence type="predicted"/>
<dbReference type="EMBL" id="KE125124">
    <property type="protein sequence ID" value="EPB71279.1"/>
    <property type="molecule type" value="Genomic_DNA"/>
</dbReference>
<evidence type="ECO:0000259" key="3">
    <source>
        <dbReference type="PROSITE" id="PS51034"/>
    </source>
</evidence>
<dbReference type="GO" id="GO:0042302">
    <property type="term" value="F:structural constituent of cuticle"/>
    <property type="evidence" value="ECO:0007669"/>
    <property type="project" value="UniProtKB-KW"/>
</dbReference>
<dbReference type="InterPro" id="IPR056953">
    <property type="entry name" value="CUT_N"/>
</dbReference>
<sequence>MWRAMRQLPQLMLQIFIKNQRRSDDCFVVYSVDDNTTLPEFTLSLTRIASCGIDMRRNPSRGLELFSVFVFAFHPSFVTAGDRAFAVHCLFQQQQITVSTRFDFISDITPKAVIGATSSVPAVQLTIVQGRVPTGAKPAGAVSVGEPLMLVWHTELDSRE</sequence>
<keyword evidence="5" id="KW-1185">Reference proteome</keyword>
<feature type="domain" description="ZP" evidence="3">
    <location>
        <begin position="1"/>
        <end position="160"/>
    </location>
</feature>
<evidence type="ECO:0000256" key="2">
    <source>
        <dbReference type="ARBA" id="ARBA00022729"/>
    </source>
</evidence>
<gene>
    <name evidence="4" type="ORF">ANCCEY_09643</name>
</gene>
<organism evidence="4 5">
    <name type="scientific">Ancylostoma ceylanicum</name>
    <dbReference type="NCBI Taxonomy" id="53326"/>
    <lineage>
        <taxon>Eukaryota</taxon>
        <taxon>Metazoa</taxon>
        <taxon>Ecdysozoa</taxon>
        <taxon>Nematoda</taxon>
        <taxon>Chromadorea</taxon>
        <taxon>Rhabditida</taxon>
        <taxon>Rhabditina</taxon>
        <taxon>Rhabditomorpha</taxon>
        <taxon>Strongyloidea</taxon>
        <taxon>Ancylostomatidae</taxon>
        <taxon>Ancylostomatinae</taxon>
        <taxon>Ancylostoma</taxon>
    </lineage>
</organism>
<keyword evidence="1" id="KW-0193">Cuticle</keyword>
<dbReference type="PROSITE" id="PS51034">
    <property type="entry name" value="ZP_2"/>
    <property type="match status" value="1"/>
</dbReference>
<dbReference type="AlphaFoldDB" id="A0A0D6LH40"/>
<dbReference type="Proteomes" id="UP000054495">
    <property type="component" value="Unassembled WGS sequence"/>
</dbReference>